<evidence type="ECO:0000313" key="8">
    <source>
        <dbReference type="EMBL" id="KAJ7968671.1"/>
    </source>
</evidence>
<comment type="cofactor">
    <cofactor evidence="1">
        <name>Mn(2+)</name>
        <dbReference type="ChEBI" id="CHEBI:29035"/>
    </cofactor>
</comment>
<dbReference type="GO" id="GO:0008893">
    <property type="term" value="F:guanosine-3',5'-bis(diphosphate) 3'-diphosphatase activity"/>
    <property type="evidence" value="ECO:0007669"/>
    <property type="project" value="UniProtKB-ARBA"/>
</dbReference>
<dbReference type="GO" id="GO:0005737">
    <property type="term" value="C:cytoplasm"/>
    <property type="evidence" value="ECO:0007669"/>
    <property type="project" value="UniProtKB-ARBA"/>
</dbReference>
<keyword evidence="4 8" id="KW-0378">Hydrolase</keyword>
<dbReference type="InterPro" id="IPR045121">
    <property type="entry name" value="CoAse"/>
</dbReference>
<comment type="cofactor">
    <cofactor evidence="2">
        <name>Mg(2+)</name>
        <dbReference type="ChEBI" id="CHEBI:18420"/>
    </cofactor>
</comment>
<dbReference type="InterPro" id="IPR015797">
    <property type="entry name" value="NUDIX_hydrolase-like_dom_sf"/>
</dbReference>
<keyword evidence="6" id="KW-0464">Manganese</keyword>
<dbReference type="GO" id="GO:0046872">
    <property type="term" value="F:metal ion binding"/>
    <property type="evidence" value="ECO:0007669"/>
    <property type="project" value="UniProtKB-KW"/>
</dbReference>
<dbReference type="Gene3D" id="3.90.79.10">
    <property type="entry name" value="Nucleoside Triphosphate Pyrophosphohydrolase"/>
    <property type="match status" value="1"/>
</dbReference>
<dbReference type="InterPro" id="IPR000086">
    <property type="entry name" value="NUDIX_hydrolase_dom"/>
</dbReference>
<dbReference type="GO" id="GO:0006637">
    <property type="term" value="P:acyl-CoA metabolic process"/>
    <property type="evidence" value="ECO:0007669"/>
    <property type="project" value="UniProtKB-ARBA"/>
</dbReference>
<dbReference type="PANTHER" id="PTHR12992">
    <property type="entry name" value="NUDIX HYDROLASE"/>
    <property type="match status" value="1"/>
</dbReference>
<keyword evidence="5" id="KW-0460">Magnesium</keyword>
<dbReference type="KEGG" id="qsa:O6P43_012735"/>
<dbReference type="SUPFAM" id="SSF55811">
    <property type="entry name" value="Nudix"/>
    <property type="match status" value="1"/>
</dbReference>
<dbReference type="Pfam" id="PF00293">
    <property type="entry name" value="NUDIX"/>
    <property type="match status" value="1"/>
</dbReference>
<evidence type="ECO:0000256" key="4">
    <source>
        <dbReference type="ARBA" id="ARBA00022801"/>
    </source>
</evidence>
<protein>
    <submittedName>
        <fullName evidence="8">Nudix hydrolase 15, mitochondrial-like</fullName>
    </submittedName>
</protein>
<dbReference type="Proteomes" id="UP001163823">
    <property type="component" value="Chromosome 5"/>
</dbReference>
<feature type="domain" description="Nudix hydrolase" evidence="7">
    <location>
        <begin position="42"/>
        <end position="198"/>
    </location>
</feature>
<dbReference type="GO" id="GO:0015938">
    <property type="term" value="P:coenzyme A catabolic process"/>
    <property type="evidence" value="ECO:0007669"/>
    <property type="project" value="TreeGrafter"/>
</dbReference>
<evidence type="ECO:0000256" key="1">
    <source>
        <dbReference type="ARBA" id="ARBA00001936"/>
    </source>
</evidence>
<evidence type="ECO:0000259" key="7">
    <source>
        <dbReference type="PROSITE" id="PS51462"/>
    </source>
</evidence>
<organism evidence="8 9">
    <name type="scientific">Quillaja saponaria</name>
    <name type="common">Soap bark tree</name>
    <dbReference type="NCBI Taxonomy" id="32244"/>
    <lineage>
        <taxon>Eukaryota</taxon>
        <taxon>Viridiplantae</taxon>
        <taxon>Streptophyta</taxon>
        <taxon>Embryophyta</taxon>
        <taxon>Tracheophyta</taxon>
        <taxon>Spermatophyta</taxon>
        <taxon>Magnoliopsida</taxon>
        <taxon>eudicotyledons</taxon>
        <taxon>Gunneridae</taxon>
        <taxon>Pentapetalae</taxon>
        <taxon>rosids</taxon>
        <taxon>fabids</taxon>
        <taxon>Fabales</taxon>
        <taxon>Quillajaceae</taxon>
        <taxon>Quillaja</taxon>
    </lineage>
</organism>
<proteinExistence type="predicted"/>
<dbReference type="GO" id="GO:0015937">
    <property type="term" value="P:coenzyme A biosynthetic process"/>
    <property type="evidence" value="ECO:0007669"/>
    <property type="project" value="UniProtKB-ARBA"/>
</dbReference>
<keyword evidence="9" id="KW-1185">Reference proteome</keyword>
<accession>A0AAD7M459</accession>
<name>A0AAD7M459_QUISA</name>
<dbReference type="CDD" id="cd03426">
    <property type="entry name" value="NUDIX_CoAse_Nudt7"/>
    <property type="match status" value="1"/>
</dbReference>
<evidence type="ECO:0000313" key="9">
    <source>
        <dbReference type="Proteomes" id="UP001163823"/>
    </source>
</evidence>
<dbReference type="AlphaFoldDB" id="A0AAD7M459"/>
<evidence type="ECO:0000256" key="6">
    <source>
        <dbReference type="ARBA" id="ARBA00023211"/>
    </source>
</evidence>
<dbReference type="EMBL" id="JARAOO010000005">
    <property type="protein sequence ID" value="KAJ7968671.1"/>
    <property type="molecule type" value="Genomic_DNA"/>
</dbReference>
<evidence type="ECO:0000256" key="3">
    <source>
        <dbReference type="ARBA" id="ARBA00022723"/>
    </source>
</evidence>
<evidence type="ECO:0000256" key="5">
    <source>
        <dbReference type="ARBA" id="ARBA00022842"/>
    </source>
</evidence>
<evidence type="ECO:0000256" key="2">
    <source>
        <dbReference type="ARBA" id="ARBA00001946"/>
    </source>
</evidence>
<keyword evidence="3" id="KW-0479">Metal-binding</keyword>
<dbReference type="GO" id="GO:0010945">
    <property type="term" value="F:coenzyme A diphosphatase activity"/>
    <property type="evidence" value="ECO:0007669"/>
    <property type="project" value="InterPro"/>
</dbReference>
<reference evidence="8" key="1">
    <citation type="journal article" date="2023" name="Science">
        <title>Elucidation of the pathway for biosynthesis of saponin adjuvants from the soapbark tree.</title>
        <authorList>
            <person name="Reed J."/>
            <person name="Orme A."/>
            <person name="El-Demerdash A."/>
            <person name="Owen C."/>
            <person name="Martin L.B.B."/>
            <person name="Misra R.C."/>
            <person name="Kikuchi S."/>
            <person name="Rejzek M."/>
            <person name="Martin A.C."/>
            <person name="Harkess A."/>
            <person name="Leebens-Mack J."/>
            <person name="Louveau T."/>
            <person name="Stephenson M.J."/>
            <person name="Osbourn A."/>
        </authorList>
    </citation>
    <scope>NUCLEOTIDE SEQUENCE</scope>
    <source>
        <strain evidence="8">S10</strain>
    </source>
</reference>
<dbReference type="PANTHER" id="PTHR12992:SF41">
    <property type="entry name" value="NUDIX HYDROLASE 11"/>
    <property type="match status" value="1"/>
</dbReference>
<dbReference type="PROSITE" id="PS51462">
    <property type="entry name" value="NUDIX"/>
    <property type="match status" value="1"/>
</dbReference>
<dbReference type="FunFam" id="3.90.79.10:FF:000036">
    <property type="entry name" value="Nudix hydrolase 11"/>
    <property type="match status" value="1"/>
</dbReference>
<gene>
    <name evidence="8" type="ORF">O6P43_012735</name>
</gene>
<sequence length="236" mass="26502">MDSKRLARRGSQRIEALAQHFRSSSPSSTSGINSTQYKIKPTKRAAVLVCLFEGDDGKLRVILTKRASSLSTHSGEVALPGGKREEGDASYVETALREAKEEIGLDPSLVNVITTLEPFVTKYGVMVIPVIGRLSDKKAFTPILNAAEVEAIFYAPLEMFLKDENRRAEEREWMGQKYLFHFFDYEVENKKYVIWALTAGILIKVASVFYQQPPAFPEQRPKFWTAHPADNDSTPS</sequence>
<comment type="caution">
    <text evidence="8">The sequence shown here is derived from an EMBL/GenBank/DDBJ whole genome shotgun (WGS) entry which is preliminary data.</text>
</comment>